<dbReference type="Gene3D" id="3.30.300.90">
    <property type="entry name" value="BolA-like"/>
    <property type="match status" value="1"/>
</dbReference>
<dbReference type="Pfam" id="PF01722">
    <property type="entry name" value="BolA"/>
    <property type="match status" value="1"/>
</dbReference>
<name>A0A6S6XUK8_9PROT</name>
<evidence type="ECO:0000313" key="3">
    <source>
        <dbReference type="Proteomes" id="UP000515733"/>
    </source>
</evidence>
<dbReference type="GO" id="GO:0016226">
    <property type="term" value="P:iron-sulfur cluster assembly"/>
    <property type="evidence" value="ECO:0007669"/>
    <property type="project" value="TreeGrafter"/>
</dbReference>
<dbReference type="PIRSF" id="PIRSF003113">
    <property type="entry name" value="BolA"/>
    <property type="match status" value="1"/>
</dbReference>
<reference evidence="2 3" key="1">
    <citation type="submission" date="2020-03" db="EMBL/GenBank/DDBJ databases">
        <authorList>
            <consortium name="Genoscope - CEA"/>
            <person name="William W."/>
        </authorList>
    </citation>
    <scope>NUCLEOTIDE SEQUENCE [LARGE SCALE GENOMIC DNA]</scope>
    <source>
        <strain evidence="3">DSM 16959</strain>
    </source>
</reference>
<comment type="similarity">
    <text evidence="1">Belongs to the BolA/IbaG family.</text>
</comment>
<dbReference type="KEGG" id="doe:DENOEST_1320"/>
<dbReference type="Proteomes" id="UP000515733">
    <property type="component" value="Chromosome"/>
</dbReference>
<evidence type="ECO:0000256" key="1">
    <source>
        <dbReference type="RuleBase" id="RU003860"/>
    </source>
</evidence>
<dbReference type="EMBL" id="LR778301">
    <property type="protein sequence ID" value="CAB1368485.1"/>
    <property type="molecule type" value="Genomic_DNA"/>
</dbReference>
<dbReference type="OrthoDB" id="5296536at2"/>
<evidence type="ECO:0000313" key="2">
    <source>
        <dbReference type="EMBL" id="CAB1368485.1"/>
    </source>
</evidence>
<dbReference type="PANTHER" id="PTHR46230:SF7">
    <property type="entry name" value="BOLA-LIKE PROTEIN 1"/>
    <property type="match status" value="1"/>
</dbReference>
<proteinExistence type="inferred from homology"/>
<sequence>MNPTIDTMRRLLACLEPSLLEIADDSARHAGHAGAAAGGGHFIMTIVSPRFSGKRSLERHRMVYDALSSLRGQGFHALSITARTPDET</sequence>
<protein>
    <submittedName>
        <fullName evidence="2">BolA family protein</fullName>
    </submittedName>
</protein>
<keyword evidence="3" id="KW-1185">Reference proteome</keyword>
<dbReference type="InterPro" id="IPR036065">
    <property type="entry name" value="BolA-like_sf"/>
</dbReference>
<dbReference type="SUPFAM" id="SSF82657">
    <property type="entry name" value="BolA-like"/>
    <property type="match status" value="1"/>
</dbReference>
<organism evidence="2 3">
    <name type="scientific">Denitratisoma oestradiolicum</name>
    <dbReference type="NCBI Taxonomy" id="311182"/>
    <lineage>
        <taxon>Bacteria</taxon>
        <taxon>Pseudomonadati</taxon>
        <taxon>Pseudomonadota</taxon>
        <taxon>Betaproteobacteria</taxon>
        <taxon>Nitrosomonadales</taxon>
        <taxon>Sterolibacteriaceae</taxon>
        <taxon>Denitratisoma</taxon>
    </lineage>
</organism>
<dbReference type="RefSeq" id="WP_145769599.1">
    <property type="nucleotide sequence ID" value="NZ_LR778301.1"/>
</dbReference>
<gene>
    <name evidence="2" type="ORF">DENOEST_1320</name>
</gene>
<dbReference type="PANTHER" id="PTHR46230">
    <property type="match status" value="1"/>
</dbReference>
<accession>A0A6S6XUK8</accession>
<dbReference type="InterPro" id="IPR002634">
    <property type="entry name" value="BolA"/>
</dbReference>
<dbReference type="AlphaFoldDB" id="A0A6S6XUK8"/>